<accession>A0A0E9VU08</accession>
<proteinExistence type="predicted"/>
<name>A0A0E9VU08_ANGAN</name>
<reference evidence="1" key="2">
    <citation type="journal article" date="2015" name="Fish Shellfish Immunol.">
        <title>Early steps in the European eel (Anguilla anguilla)-Vibrio vulnificus interaction in the gills: Role of the RtxA13 toxin.</title>
        <authorList>
            <person name="Callol A."/>
            <person name="Pajuelo D."/>
            <person name="Ebbesson L."/>
            <person name="Teles M."/>
            <person name="MacKenzie S."/>
            <person name="Amaro C."/>
        </authorList>
    </citation>
    <scope>NUCLEOTIDE SEQUENCE</scope>
</reference>
<reference evidence="1" key="1">
    <citation type="submission" date="2014-11" db="EMBL/GenBank/DDBJ databases">
        <authorList>
            <person name="Amaro Gonzalez C."/>
        </authorList>
    </citation>
    <scope>NUCLEOTIDE SEQUENCE</scope>
</reference>
<evidence type="ECO:0000313" key="1">
    <source>
        <dbReference type="EMBL" id="JAH81516.1"/>
    </source>
</evidence>
<sequence length="14" mass="1724">MTFFSLKFSPLNEY</sequence>
<dbReference type="EMBL" id="GBXM01027061">
    <property type="protein sequence ID" value="JAH81516.1"/>
    <property type="molecule type" value="Transcribed_RNA"/>
</dbReference>
<protein>
    <submittedName>
        <fullName evidence="1">Uncharacterized protein</fullName>
    </submittedName>
</protein>
<organism evidence="1">
    <name type="scientific">Anguilla anguilla</name>
    <name type="common">European freshwater eel</name>
    <name type="synonym">Muraena anguilla</name>
    <dbReference type="NCBI Taxonomy" id="7936"/>
    <lineage>
        <taxon>Eukaryota</taxon>
        <taxon>Metazoa</taxon>
        <taxon>Chordata</taxon>
        <taxon>Craniata</taxon>
        <taxon>Vertebrata</taxon>
        <taxon>Euteleostomi</taxon>
        <taxon>Actinopterygii</taxon>
        <taxon>Neopterygii</taxon>
        <taxon>Teleostei</taxon>
        <taxon>Anguilliformes</taxon>
        <taxon>Anguillidae</taxon>
        <taxon>Anguilla</taxon>
    </lineage>
</organism>